<dbReference type="PROSITE" id="PS51186">
    <property type="entry name" value="GNAT"/>
    <property type="match status" value="1"/>
</dbReference>
<feature type="domain" description="N-acetyltransferase" evidence="4">
    <location>
        <begin position="10"/>
        <end position="165"/>
    </location>
</feature>
<dbReference type="Pfam" id="PF13302">
    <property type="entry name" value="Acetyltransf_3"/>
    <property type="match status" value="1"/>
</dbReference>
<dbReference type="Gene3D" id="3.40.630.30">
    <property type="match status" value="1"/>
</dbReference>
<dbReference type="EMBL" id="JACHLL010000008">
    <property type="protein sequence ID" value="MBB6343374.1"/>
    <property type="molecule type" value="Genomic_DNA"/>
</dbReference>
<evidence type="ECO:0000313" key="5">
    <source>
        <dbReference type="EMBL" id="MBB6343374.1"/>
    </source>
</evidence>
<comment type="similarity">
    <text evidence="3">Belongs to the acetyltransferase family. RimJ subfamily.</text>
</comment>
<dbReference type="RefSeq" id="WP_184685547.1">
    <property type="nucleotide sequence ID" value="NZ_JACHLL010000008.1"/>
</dbReference>
<evidence type="ECO:0000256" key="2">
    <source>
        <dbReference type="ARBA" id="ARBA00023315"/>
    </source>
</evidence>
<proteinExistence type="inferred from homology"/>
<keyword evidence="6" id="KW-1185">Reference proteome</keyword>
<keyword evidence="2" id="KW-0012">Acyltransferase</keyword>
<organism evidence="5 6">
    <name type="scientific">Pseudomonas fluvialis</name>
    <dbReference type="NCBI Taxonomy" id="1793966"/>
    <lineage>
        <taxon>Bacteria</taxon>
        <taxon>Pseudomonadati</taxon>
        <taxon>Pseudomonadota</taxon>
        <taxon>Gammaproteobacteria</taxon>
        <taxon>Pseudomonadales</taxon>
        <taxon>Pseudomonadaceae</taxon>
        <taxon>Pseudomonas</taxon>
    </lineage>
</organism>
<dbReference type="InterPro" id="IPR000182">
    <property type="entry name" value="GNAT_dom"/>
</dbReference>
<dbReference type="PANTHER" id="PTHR43792:SF8">
    <property type="entry name" value="[RIBOSOMAL PROTEIN US5]-ALANINE N-ACETYLTRANSFERASE"/>
    <property type="match status" value="1"/>
</dbReference>
<comment type="caution">
    <text evidence="5">The sequence shown here is derived from an EMBL/GenBank/DDBJ whole genome shotgun (WGS) entry which is preliminary data.</text>
</comment>
<dbReference type="InterPro" id="IPR016181">
    <property type="entry name" value="Acyl_CoA_acyltransferase"/>
</dbReference>
<dbReference type="GO" id="GO:0016747">
    <property type="term" value="F:acyltransferase activity, transferring groups other than amino-acyl groups"/>
    <property type="evidence" value="ECO:0007669"/>
    <property type="project" value="InterPro"/>
</dbReference>
<dbReference type="SUPFAM" id="SSF55729">
    <property type="entry name" value="Acyl-CoA N-acyltransferases (Nat)"/>
    <property type="match status" value="1"/>
</dbReference>
<evidence type="ECO:0000313" key="6">
    <source>
        <dbReference type="Proteomes" id="UP000557193"/>
    </source>
</evidence>
<evidence type="ECO:0000256" key="3">
    <source>
        <dbReference type="ARBA" id="ARBA00038502"/>
    </source>
</evidence>
<evidence type="ECO:0000259" key="4">
    <source>
        <dbReference type="PROSITE" id="PS51186"/>
    </source>
</evidence>
<dbReference type="InterPro" id="IPR051531">
    <property type="entry name" value="N-acetyltransferase"/>
</dbReference>
<dbReference type="Proteomes" id="UP000557193">
    <property type="component" value="Unassembled WGS sequence"/>
</dbReference>
<sequence length="175" mass="19559">MSVELLSARLHLRPLGLQDGQALRGDPAVLGGMHKLPRMLDGWVADLLAGESGELTWAVGPRGNRSLNGCLGMLNASLDDDEAELSCWIAPAYRRQGYATEALARIIDYLFEDEKLERLRGSCYRRNRAAARVLEKCGMQRQGQMQEQEGSKSQQDLLLYSLSRADWQARRLGLE</sequence>
<dbReference type="AlphaFoldDB" id="A0A7X0BUX9"/>
<accession>A0A7X0BUX9</accession>
<gene>
    <name evidence="5" type="ORF">HNP49_003576</name>
</gene>
<dbReference type="PANTHER" id="PTHR43792">
    <property type="entry name" value="GNAT FAMILY, PUTATIVE (AFU_ORTHOLOGUE AFUA_3G00765)-RELATED-RELATED"/>
    <property type="match status" value="1"/>
</dbReference>
<evidence type="ECO:0000256" key="1">
    <source>
        <dbReference type="ARBA" id="ARBA00022679"/>
    </source>
</evidence>
<name>A0A7X0BUX9_9PSED</name>
<reference evidence="5 6" key="1">
    <citation type="submission" date="2020-08" db="EMBL/GenBank/DDBJ databases">
        <title>Functional genomics of gut bacteria from endangered species of beetles.</title>
        <authorList>
            <person name="Carlos-Shanley C."/>
        </authorList>
    </citation>
    <scope>NUCLEOTIDE SEQUENCE [LARGE SCALE GENOMIC DNA]</scope>
    <source>
        <strain evidence="5 6">S00202</strain>
    </source>
</reference>
<keyword evidence="1 5" id="KW-0808">Transferase</keyword>
<dbReference type="CDD" id="cd04301">
    <property type="entry name" value="NAT_SF"/>
    <property type="match status" value="1"/>
</dbReference>
<protein>
    <submittedName>
        <fullName evidence="5">RimJ/RimL family protein N-acetyltransferase</fullName>
    </submittedName>
</protein>